<organism evidence="2 3">
    <name type="scientific">Coemansia reversa (strain ATCC 12441 / NRRL 1564)</name>
    <dbReference type="NCBI Taxonomy" id="763665"/>
    <lineage>
        <taxon>Eukaryota</taxon>
        <taxon>Fungi</taxon>
        <taxon>Fungi incertae sedis</taxon>
        <taxon>Zoopagomycota</taxon>
        <taxon>Kickxellomycotina</taxon>
        <taxon>Kickxellomycetes</taxon>
        <taxon>Kickxellales</taxon>
        <taxon>Kickxellaceae</taxon>
        <taxon>Coemansia</taxon>
    </lineage>
</organism>
<accession>A0A2G5BGF6</accession>
<name>A0A2G5BGF6_COERN</name>
<evidence type="ECO:0000313" key="2">
    <source>
        <dbReference type="EMBL" id="PIA17787.1"/>
    </source>
</evidence>
<proteinExistence type="predicted"/>
<dbReference type="EMBL" id="KZ303492">
    <property type="protein sequence ID" value="PIA17787.1"/>
    <property type="molecule type" value="Genomic_DNA"/>
</dbReference>
<sequence>MTNRMQKQLWQGRPQSPLRSKFLLVSQQAHMVQPGIQPILRKLADWSLADGLHCQVQNVPPFCCKVAFCKSACLSRAGLLHPIQPHAPALISEPCKGAGGEATLTKERANTAKNTQLLLHKARGVRFMVSLSARLKRTSLPPLSHHSPHHPQGASLYHARLAGVLTASRDDGLGEAASGEGEALWHGAPVFDAGYWYEKGGMELVREKHKALAAEAEALVVVCISAEAEWQSECLALRWPGVRVVDIDYSGKATQPEQRALRWLQMVQDRAQFPQAHMYRLTARWAGCVEVFEHPLQHALDGGLAQRLKLVDHLPRVGGDQAVERRFHQYRALFLVGVKFAMNTMVRTDAGTRAMLAYLTLLLKTDVFAPAVLELADAQPEHLHVVLAAINANTQRLAYDRMRTSTGAAALQSSLRRLHLDMHNMVNGRQRIIFCAAHFPCLEALVLGHSPDFRLLHEDPMDLGVLFSLPWGYLVDLCLPFVSDQLARALMRKCPALRFLRVLPEPRYERWPAYAHGFSSDGLHALASQWPTLRQLVVRYAFRHTPPDPHSHASPSPSPSPSRLSFSGTRLGTLKGRVASGSSSAEPLSPTPNPHALPGSCLRDSFAICPKNVHLRVLRVPYLELSFATALLLLLDAPQLAVLEFSPVLDCTPPPPPRISATLRRRVSMSPAPAAQLNAPFADPDVVYRLGVSKHPLENMVVHRACSTRYITCSWIQIMNSLPQLATVTFVAASQEDAAVATRVKLFCARNDAAFAVEIDDQSRAYQTCLDFADSWGRASALASSR</sequence>
<dbReference type="Gene3D" id="3.80.10.10">
    <property type="entry name" value="Ribonuclease Inhibitor"/>
    <property type="match status" value="1"/>
</dbReference>
<evidence type="ECO:0000313" key="3">
    <source>
        <dbReference type="Proteomes" id="UP000242474"/>
    </source>
</evidence>
<dbReference type="InterPro" id="IPR032675">
    <property type="entry name" value="LRR_dom_sf"/>
</dbReference>
<feature type="region of interest" description="Disordered" evidence="1">
    <location>
        <begin position="547"/>
        <end position="566"/>
    </location>
</feature>
<dbReference type="OrthoDB" id="5565643at2759"/>
<gene>
    <name evidence="2" type="ORF">COEREDRAFT_85687</name>
</gene>
<evidence type="ECO:0000256" key="1">
    <source>
        <dbReference type="SAM" id="MobiDB-lite"/>
    </source>
</evidence>
<dbReference type="Proteomes" id="UP000242474">
    <property type="component" value="Unassembled WGS sequence"/>
</dbReference>
<feature type="region of interest" description="Disordered" evidence="1">
    <location>
        <begin position="577"/>
        <end position="596"/>
    </location>
</feature>
<reference evidence="2 3" key="1">
    <citation type="journal article" date="2015" name="Genome Biol. Evol.">
        <title>Phylogenomic analyses indicate that early fungi evolved digesting cell walls of algal ancestors of land plants.</title>
        <authorList>
            <person name="Chang Y."/>
            <person name="Wang S."/>
            <person name="Sekimoto S."/>
            <person name="Aerts A.L."/>
            <person name="Choi C."/>
            <person name="Clum A."/>
            <person name="LaButti K.M."/>
            <person name="Lindquist E.A."/>
            <person name="Yee Ngan C."/>
            <person name="Ohm R.A."/>
            <person name="Salamov A.A."/>
            <person name="Grigoriev I.V."/>
            <person name="Spatafora J.W."/>
            <person name="Berbee M.L."/>
        </authorList>
    </citation>
    <scope>NUCLEOTIDE SEQUENCE [LARGE SCALE GENOMIC DNA]</scope>
    <source>
        <strain evidence="2 3">NRRL 1564</strain>
    </source>
</reference>
<dbReference type="AlphaFoldDB" id="A0A2G5BGF6"/>
<keyword evidence="3" id="KW-1185">Reference proteome</keyword>
<protein>
    <submittedName>
        <fullName evidence="2">Uncharacterized protein</fullName>
    </submittedName>
</protein>